<reference evidence="1 2" key="1">
    <citation type="submission" date="2013-11" db="EMBL/GenBank/DDBJ databases">
        <title>Metagenomic analysis of a methanogenic consortium involved in long chain n-alkane degradation.</title>
        <authorList>
            <person name="Davidova I.A."/>
            <person name="Callaghan A.V."/>
            <person name="Wawrik B."/>
            <person name="Pruitt S."/>
            <person name="Marks C."/>
            <person name="Duncan K.E."/>
            <person name="Suflita J.M."/>
        </authorList>
    </citation>
    <scope>NUCLEOTIDE SEQUENCE [LARGE SCALE GENOMIC DNA]</scope>
    <source>
        <strain evidence="1 2">SPR</strain>
    </source>
</reference>
<dbReference type="EMBL" id="AZAC01000029">
    <property type="protein sequence ID" value="KIX12559.1"/>
    <property type="molecule type" value="Genomic_DNA"/>
</dbReference>
<keyword evidence="2" id="KW-1185">Reference proteome</keyword>
<accession>A0A0D2J313</accession>
<gene>
    <name evidence="1" type="ORF">X474_18315</name>
</gene>
<comment type="caution">
    <text evidence="1">The sequence shown here is derived from an EMBL/GenBank/DDBJ whole genome shotgun (WGS) entry which is preliminary data.</text>
</comment>
<dbReference type="InParanoid" id="A0A0D2J313"/>
<dbReference type="AlphaFoldDB" id="A0A0D2J313"/>
<organism evidence="1 2">
    <name type="scientific">Dethiosulfatarculus sandiegensis</name>
    <dbReference type="NCBI Taxonomy" id="1429043"/>
    <lineage>
        <taxon>Bacteria</taxon>
        <taxon>Pseudomonadati</taxon>
        <taxon>Thermodesulfobacteriota</taxon>
        <taxon>Desulfarculia</taxon>
        <taxon>Desulfarculales</taxon>
        <taxon>Desulfarculaceae</taxon>
        <taxon>Dethiosulfatarculus</taxon>
    </lineage>
</organism>
<name>A0A0D2J313_9BACT</name>
<evidence type="ECO:0000313" key="2">
    <source>
        <dbReference type="Proteomes" id="UP000032233"/>
    </source>
</evidence>
<dbReference type="STRING" id="1429043.X474_18315"/>
<proteinExistence type="predicted"/>
<dbReference type="Proteomes" id="UP000032233">
    <property type="component" value="Unassembled WGS sequence"/>
</dbReference>
<sequence>MLFENLFPARPFLEKPGLQIKRRLGSTPLKNTSLSQQNGARF</sequence>
<evidence type="ECO:0000313" key="1">
    <source>
        <dbReference type="EMBL" id="KIX12559.1"/>
    </source>
</evidence>
<protein>
    <submittedName>
        <fullName evidence="1">Uncharacterized protein</fullName>
    </submittedName>
</protein>